<dbReference type="InterPro" id="IPR036566">
    <property type="entry name" value="PYNP-like_C_sf"/>
</dbReference>
<keyword evidence="3" id="KW-0328">Glycosyltransferase</keyword>
<feature type="domain" description="Pyrimidine nucleoside phosphorylase C-terminal" evidence="2">
    <location>
        <begin position="1"/>
        <end position="60"/>
    </location>
</feature>
<dbReference type="SUPFAM" id="SSF54680">
    <property type="entry name" value="Pyrimidine nucleoside phosphorylase C-terminal domain"/>
    <property type="match status" value="1"/>
</dbReference>
<dbReference type="GO" id="GO:0009032">
    <property type="term" value="F:thymidine phosphorylase activity"/>
    <property type="evidence" value="ECO:0007669"/>
    <property type="project" value="UniProtKB-EC"/>
</dbReference>
<accession>A0A3B0P144</accession>
<reference evidence="4" key="1">
    <citation type="submission" date="2018-06" db="EMBL/GenBank/DDBJ databases">
        <authorList>
            <consortium name="Pathogen Informatics"/>
        </authorList>
    </citation>
    <scope>NUCLEOTIDE SEQUENCE [LARGE SCALE GENOMIC DNA]</scope>
    <source>
        <strain evidence="4">NCTC10135</strain>
    </source>
</reference>
<dbReference type="Pfam" id="PF07831">
    <property type="entry name" value="PYNP_C"/>
    <property type="match status" value="1"/>
</dbReference>
<dbReference type="GO" id="GO:0006213">
    <property type="term" value="P:pyrimidine nucleoside metabolic process"/>
    <property type="evidence" value="ECO:0007669"/>
    <property type="project" value="InterPro"/>
</dbReference>
<dbReference type="Proteomes" id="UP000259864">
    <property type="component" value="Chromosome 1"/>
</dbReference>
<evidence type="ECO:0000259" key="2">
    <source>
        <dbReference type="SMART" id="SM00941"/>
    </source>
</evidence>
<dbReference type="KEGG" id="mala:NCTC10135_01206"/>
<protein>
    <submittedName>
        <fullName evidence="3">Thymidine phosphorylase</fullName>
        <ecNumber evidence="3">2.4.2.4</ecNumber>
    </submittedName>
</protein>
<keyword evidence="1 3" id="KW-0808">Transferase</keyword>
<dbReference type="InterPro" id="IPR013102">
    <property type="entry name" value="PYNP_C"/>
</dbReference>
<dbReference type="Gene3D" id="3.90.1170.30">
    <property type="entry name" value="Pyrimidine nucleoside phosphorylase-like, C-terminal domain"/>
    <property type="match status" value="1"/>
</dbReference>
<name>A0A3B0P144_9BACT</name>
<evidence type="ECO:0000313" key="4">
    <source>
        <dbReference type="Proteomes" id="UP000259864"/>
    </source>
</evidence>
<dbReference type="SMART" id="SM00941">
    <property type="entry name" value="PYNP_C"/>
    <property type="match status" value="1"/>
</dbReference>
<dbReference type="AlphaFoldDB" id="A0A3B0P144"/>
<evidence type="ECO:0000256" key="1">
    <source>
        <dbReference type="ARBA" id="ARBA00022679"/>
    </source>
</evidence>
<gene>
    <name evidence="3" type="primary">deoA</name>
    <name evidence="3" type="ORF">NCTC10135_01206</name>
</gene>
<evidence type="ECO:0000313" key="3">
    <source>
        <dbReference type="EMBL" id="SYV90682.1"/>
    </source>
</evidence>
<proteinExistence type="predicted"/>
<organism evidence="3 4">
    <name type="scientific">Metamycoplasma alkalescens</name>
    <dbReference type="NCBI Taxonomy" id="45363"/>
    <lineage>
        <taxon>Bacteria</taxon>
        <taxon>Bacillati</taxon>
        <taxon>Mycoplasmatota</taxon>
        <taxon>Mycoplasmoidales</taxon>
        <taxon>Metamycoplasmataceae</taxon>
        <taxon>Metamycoplasma</taxon>
    </lineage>
</organism>
<dbReference type="EMBL" id="LS991949">
    <property type="protein sequence ID" value="SYV90682.1"/>
    <property type="molecule type" value="Genomic_DNA"/>
</dbReference>
<sequence>MKLGAGRSKKEDLIDYEAGIYLNKTSNDFVKKNDILFTLYSSKEIDKTLANDLLNVIEFNNKPFEIQEVLAKLN</sequence>
<dbReference type="EC" id="2.4.2.4" evidence="3"/>